<organism evidence="2 3">
    <name type="scientific">Marasmius crinis-equi</name>
    <dbReference type="NCBI Taxonomy" id="585013"/>
    <lineage>
        <taxon>Eukaryota</taxon>
        <taxon>Fungi</taxon>
        <taxon>Dikarya</taxon>
        <taxon>Basidiomycota</taxon>
        <taxon>Agaricomycotina</taxon>
        <taxon>Agaricomycetes</taxon>
        <taxon>Agaricomycetidae</taxon>
        <taxon>Agaricales</taxon>
        <taxon>Marasmiineae</taxon>
        <taxon>Marasmiaceae</taxon>
        <taxon>Marasmius</taxon>
    </lineage>
</organism>
<dbReference type="Proteomes" id="UP001465976">
    <property type="component" value="Unassembled WGS sequence"/>
</dbReference>
<keyword evidence="3" id="KW-1185">Reference proteome</keyword>
<protein>
    <submittedName>
        <fullName evidence="2">Uncharacterized protein</fullName>
    </submittedName>
</protein>
<feature type="region of interest" description="Disordered" evidence="1">
    <location>
        <begin position="144"/>
        <end position="177"/>
    </location>
</feature>
<sequence>IKVLLMQRHANDPMLSISTAIPPLSPYMLFSTEVSPWPPVLQGIAAANAGLGSSYGSEHPTKLQQEGASEYRRKYLVESAGKFEVAVRYCHNRKHVLLGLLRWLNARGYQPISMNWRCHRMNANESSDKTRTFERAVCGGRLNGNVRVGPEPPALGTEGNEGKGVKVRQGGRNSCVS</sequence>
<accession>A0ABR3EK89</accession>
<evidence type="ECO:0000256" key="1">
    <source>
        <dbReference type="SAM" id="MobiDB-lite"/>
    </source>
</evidence>
<name>A0ABR3EK89_9AGAR</name>
<reference evidence="2 3" key="1">
    <citation type="submission" date="2024-02" db="EMBL/GenBank/DDBJ databases">
        <title>A draft genome for the cacao thread blight pathogen Marasmius crinis-equi.</title>
        <authorList>
            <person name="Cohen S.P."/>
            <person name="Baruah I.K."/>
            <person name="Amoako-Attah I."/>
            <person name="Bukari Y."/>
            <person name="Meinhardt L.W."/>
            <person name="Bailey B.A."/>
        </authorList>
    </citation>
    <scope>NUCLEOTIDE SEQUENCE [LARGE SCALE GENOMIC DNA]</scope>
    <source>
        <strain evidence="2 3">GH-76</strain>
    </source>
</reference>
<proteinExistence type="predicted"/>
<feature type="non-terminal residue" evidence="2">
    <location>
        <position position="1"/>
    </location>
</feature>
<gene>
    <name evidence="2" type="ORF">V5O48_018800</name>
</gene>
<evidence type="ECO:0000313" key="3">
    <source>
        <dbReference type="Proteomes" id="UP001465976"/>
    </source>
</evidence>
<comment type="caution">
    <text evidence="2">The sequence shown here is derived from an EMBL/GenBank/DDBJ whole genome shotgun (WGS) entry which is preliminary data.</text>
</comment>
<dbReference type="EMBL" id="JBAHYK010003711">
    <property type="protein sequence ID" value="KAL0563273.1"/>
    <property type="molecule type" value="Genomic_DNA"/>
</dbReference>
<evidence type="ECO:0000313" key="2">
    <source>
        <dbReference type="EMBL" id="KAL0563273.1"/>
    </source>
</evidence>